<dbReference type="EMBL" id="MAYG01000001">
    <property type="protein sequence ID" value="OCA74428.1"/>
    <property type="molecule type" value="Genomic_DNA"/>
</dbReference>
<protein>
    <submittedName>
        <fullName evidence="1">Uncharacterized protein</fullName>
    </submittedName>
</protein>
<dbReference type="Proteomes" id="UP000093432">
    <property type="component" value="Unassembled WGS sequence"/>
</dbReference>
<dbReference type="AlphaFoldDB" id="A0A1B8ZS64"/>
<comment type="caution">
    <text evidence="1">The sequence shown here is derived from an EMBL/GenBank/DDBJ whole genome shotgun (WGS) entry which is preliminary data.</text>
</comment>
<gene>
    <name evidence="1" type="ORF">BBI00_08840</name>
</gene>
<proteinExistence type="predicted"/>
<evidence type="ECO:0000313" key="1">
    <source>
        <dbReference type="EMBL" id="OCA74428.1"/>
    </source>
</evidence>
<evidence type="ECO:0000313" key="2">
    <source>
        <dbReference type="Proteomes" id="UP000093432"/>
    </source>
</evidence>
<organism evidence="1 2">
    <name type="scientific">Chryseobacterium arthrosphaerae</name>
    <dbReference type="NCBI Taxonomy" id="651561"/>
    <lineage>
        <taxon>Bacteria</taxon>
        <taxon>Pseudomonadati</taxon>
        <taxon>Bacteroidota</taxon>
        <taxon>Flavobacteriia</taxon>
        <taxon>Flavobacteriales</taxon>
        <taxon>Weeksellaceae</taxon>
        <taxon>Chryseobacterium group</taxon>
        <taxon>Chryseobacterium</taxon>
    </lineage>
</organism>
<dbReference type="OrthoDB" id="675324at2"/>
<dbReference type="STRING" id="651561.BBI00_08840"/>
<reference evidence="2" key="1">
    <citation type="submission" date="2016-07" db="EMBL/GenBank/DDBJ databases">
        <authorList>
            <person name="Florea S."/>
            <person name="Webb J.S."/>
            <person name="Jaromczyk J."/>
            <person name="Schardl C.L."/>
        </authorList>
    </citation>
    <scope>NUCLEOTIDE SEQUENCE [LARGE SCALE GENOMIC DNA]</scope>
    <source>
        <strain evidence="2">CC-VM-7</strain>
    </source>
</reference>
<dbReference type="RefSeq" id="WP_065398417.1">
    <property type="nucleotide sequence ID" value="NZ_MAYG01000001.1"/>
</dbReference>
<sequence length="152" mass="17492">MKPKLLTTISQVQDTLNIESVHIERAPVPIEAFDGNKRAYFQMISRQFSQTSRFGLFNVMFFSGNYKERDQSADLYCQAMLTAQVWKGISLAAIVPRDPTQTNNFETFASFGYKSRLSENWGIYTRVQGLFNYNMKSDFHGISNIYLRMGLS</sequence>
<accession>A0A1B8ZS64</accession>
<name>A0A1B8ZS64_9FLAO</name>